<organism evidence="1 2">
    <name type="scientific">Mycobacterium phage Edugator</name>
    <dbReference type="NCBI Taxonomy" id="2015843"/>
    <lineage>
        <taxon>Viruses</taxon>
        <taxon>Duplodnaviria</taxon>
        <taxon>Heunggongvirae</taxon>
        <taxon>Uroviricota</taxon>
        <taxon>Caudoviricetes</taxon>
        <taxon>Weiservirinae</taxon>
        <taxon>Kratiovirus</taxon>
        <taxon>Kratiovirus larva</taxon>
    </lineage>
</organism>
<accession>A0A222ZNZ9</accession>
<dbReference type="EMBL" id="MF185719">
    <property type="protein sequence ID" value="ASR85730.1"/>
    <property type="molecule type" value="Genomic_DNA"/>
</dbReference>
<protein>
    <submittedName>
        <fullName evidence="1">Uncharacterized protein</fullName>
    </submittedName>
</protein>
<reference evidence="1 2" key="1">
    <citation type="submission" date="2017-06" db="EMBL/GenBank/DDBJ databases">
        <authorList>
            <person name="Rush A.N."/>
            <person name="Saha S."/>
            <person name="Sadana R."/>
            <person name="Stoner T.H."/>
            <person name="Garlena R.A."/>
            <person name="Russell D.A."/>
            <person name="Pope W.H."/>
            <person name="Jacobs-Sera D."/>
            <person name="Hatfull G.F."/>
        </authorList>
    </citation>
    <scope>NUCLEOTIDE SEQUENCE [LARGE SCALE GENOMIC DNA]</scope>
</reference>
<dbReference type="Proteomes" id="UP000222802">
    <property type="component" value="Genome"/>
</dbReference>
<evidence type="ECO:0000313" key="2">
    <source>
        <dbReference type="Proteomes" id="UP000222802"/>
    </source>
</evidence>
<evidence type="ECO:0000313" key="1">
    <source>
        <dbReference type="EMBL" id="ASR85730.1"/>
    </source>
</evidence>
<proteinExistence type="predicted"/>
<name>A0A222ZNZ9_9CAUD</name>
<gene>
    <name evidence="1" type="primary">33</name>
    <name evidence="1" type="ORF">SEA_EDUGATOR_33</name>
</gene>
<sequence>MSLAEHLGELQPGPSPDCGVCRWYDQLDPADRAAFDDWLDRGGSVSELWRKCATWPNNPLHLKRPRFSEHVNHHREGGARVVAV</sequence>